<name>A0A1H3M4U8_9BACT</name>
<dbReference type="PROSITE" id="PS51257">
    <property type="entry name" value="PROKAR_LIPOPROTEIN"/>
    <property type="match status" value="1"/>
</dbReference>
<sequence>MKIGNIGFFALFMSVICIFSSCEEDIDVSPSLVTEDILYVSGERVRLLARIITTENINASDHGFYIADNEAFSNPIIVSLGERERPGRFIGETGELNIEKTYYGKSFIALNGSLQFGNTIALQTLSPEAFQFSPNNGTGGLIVNVFGKNFTADSKVFFGDVPAEILDISFESRITVRVPPIAGRAVVAVKVVSQGKEMPMITPFEYTVGKYTKLSNFPEALRLLDNIYFQQGNQFFVGLGSDRGLNLNQNIWKYSPMTAAWENTGFPGRPLMMSFSSGQFFGGGSYVLGRAPYLAARDFWQVTDGVYKKLPDLPFDRINSVAFEIGDYLYVVGGDVGFPFEAHRYQKSTGLWARIQNAPFSINSSIINFNFQNKQYFINPENRELVAFDALSGFWGVVGTYPGEFGAGAGFGLAIGDRVYVGMTNRSLELWELNMTNLNWVKKNNFSGSPIARNAGVFADNGLIYILRSPEIQLSTPMELWSFDPNGF</sequence>
<proteinExistence type="predicted"/>
<dbReference type="EMBL" id="FNQC01000002">
    <property type="protein sequence ID" value="SDY71782.1"/>
    <property type="molecule type" value="Genomic_DNA"/>
</dbReference>
<dbReference type="InterPro" id="IPR002909">
    <property type="entry name" value="IPT_dom"/>
</dbReference>
<dbReference type="InterPro" id="IPR014756">
    <property type="entry name" value="Ig_E-set"/>
</dbReference>
<feature type="domain" description="IPT/TIG" evidence="1">
    <location>
        <begin position="132"/>
        <end position="206"/>
    </location>
</feature>
<evidence type="ECO:0000313" key="2">
    <source>
        <dbReference type="EMBL" id="SDY71782.1"/>
    </source>
</evidence>
<dbReference type="RefSeq" id="WP_019596766.1">
    <property type="nucleotide sequence ID" value="NZ_FNQC01000002.1"/>
</dbReference>
<dbReference type="SUPFAM" id="SSF81296">
    <property type="entry name" value="E set domains"/>
    <property type="match status" value="1"/>
</dbReference>
<gene>
    <name evidence="2" type="ORF">SAMN05444412_102351</name>
</gene>
<comment type="caution">
    <text evidence="2">The sequence shown here is derived from an EMBL/GenBank/DDBJ whole genome shotgun (WGS) entry which is preliminary data.</text>
</comment>
<protein>
    <submittedName>
        <fullName evidence="2">IPT/TIG domain-containing protein</fullName>
    </submittedName>
</protein>
<dbReference type="Gene3D" id="2.60.40.10">
    <property type="entry name" value="Immunoglobulins"/>
    <property type="match status" value="1"/>
</dbReference>
<dbReference type="Gene3D" id="2.120.10.80">
    <property type="entry name" value="Kelch-type beta propeller"/>
    <property type="match status" value="1"/>
</dbReference>
<organism evidence="2 3">
    <name type="scientific">Rhodonellum ikkaensis</name>
    <dbReference type="NCBI Taxonomy" id="336829"/>
    <lineage>
        <taxon>Bacteria</taxon>
        <taxon>Pseudomonadati</taxon>
        <taxon>Bacteroidota</taxon>
        <taxon>Cytophagia</taxon>
        <taxon>Cytophagales</taxon>
        <taxon>Cytophagaceae</taxon>
        <taxon>Rhodonellum</taxon>
    </lineage>
</organism>
<evidence type="ECO:0000313" key="3">
    <source>
        <dbReference type="Proteomes" id="UP000199663"/>
    </source>
</evidence>
<dbReference type="CDD" id="cd00102">
    <property type="entry name" value="IPT"/>
    <property type="match status" value="1"/>
</dbReference>
<dbReference type="Proteomes" id="UP000199663">
    <property type="component" value="Unassembled WGS sequence"/>
</dbReference>
<dbReference type="Pfam" id="PF01833">
    <property type="entry name" value="TIG"/>
    <property type="match status" value="1"/>
</dbReference>
<dbReference type="InterPro" id="IPR015915">
    <property type="entry name" value="Kelch-typ_b-propeller"/>
</dbReference>
<accession>A0A1H3M4U8</accession>
<reference evidence="2 3" key="1">
    <citation type="submission" date="2016-10" db="EMBL/GenBank/DDBJ databases">
        <authorList>
            <person name="Varghese N."/>
            <person name="Submissions S."/>
        </authorList>
    </citation>
    <scope>NUCLEOTIDE SEQUENCE [LARGE SCALE GENOMIC DNA]</scope>
    <source>
        <strain evidence="2 3">DSM 17997</strain>
    </source>
</reference>
<keyword evidence="3" id="KW-1185">Reference proteome</keyword>
<dbReference type="InterPro" id="IPR013783">
    <property type="entry name" value="Ig-like_fold"/>
</dbReference>
<dbReference type="SUPFAM" id="SSF117281">
    <property type="entry name" value="Kelch motif"/>
    <property type="match status" value="1"/>
</dbReference>
<evidence type="ECO:0000259" key="1">
    <source>
        <dbReference type="Pfam" id="PF01833"/>
    </source>
</evidence>